<dbReference type="InterPro" id="IPR000873">
    <property type="entry name" value="AMP-dep_synth/lig_dom"/>
</dbReference>
<evidence type="ECO:0000313" key="3">
    <source>
        <dbReference type="Proteomes" id="UP000887116"/>
    </source>
</evidence>
<evidence type="ECO:0000259" key="1">
    <source>
        <dbReference type="Pfam" id="PF00501"/>
    </source>
</evidence>
<dbReference type="Proteomes" id="UP000887116">
    <property type="component" value="Unassembled WGS sequence"/>
</dbReference>
<feature type="non-terminal residue" evidence="2">
    <location>
        <position position="1"/>
    </location>
</feature>
<dbReference type="Gene3D" id="3.40.50.12780">
    <property type="entry name" value="N-terminal domain of ligase-like"/>
    <property type="match status" value="1"/>
</dbReference>
<sequence>CLSLGIKLLLQNGTVYCTQDGSNFWDVLSKHKVAYTFLLASMVDKLEKMNAYPDPSNRNFEHLKVISMGGSPVKTANFQYIQKIVDDNTLITILYGSTETRGHFTGIDYNLPIYAPEIQVPSLGIKCQCVNSKGDPVIGEEGEMVVTVPNPLLLLYLWKDENNETLKKTYLNKYPGFWCQHDVCYVNPKTNGMVLKGRSDDVFIQKGQRFGSADIYFAIHDMEEIEDYICVGQKRWNGDSRAVLFVKMKNGYPFTPEFKSQIANKIKSELKEDCVPELILEVQDIPYNVNNKRMESIVRAIVETNRIPNTGSIKNPECLKYFCNLPEIVDYNQE</sequence>
<dbReference type="PANTHER" id="PTHR42921:SF1">
    <property type="entry name" value="ACETOACETYL-COA SYNTHETASE"/>
    <property type="match status" value="1"/>
</dbReference>
<dbReference type="OrthoDB" id="6423767at2759"/>
<dbReference type="InterPro" id="IPR045851">
    <property type="entry name" value="AMP-bd_C_sf"/>
</dbReference>
<dbReference type="PANTHER" id="PTHR42921">
    <property type="entry name" value="ACETOACETYL-COA SYNTHETASE"/>
    <property type="match status" value="1"/>
</dbReference>
<keyword evidence="3" id="KW-1185">Reference proteome</keyword>
<dbReference type="GO" id="GO:0030729">
    <property type="term" value="F:acetoacetate-CoA ligase activity"/>
    <property type="evidence" value="ECO:0007669"/>
    <property type="project" value="TreeGrafter"/>
</dbReference>
<dbReference type="EMBL" id="BMAO01015503">
    <property type="protein sequence ID" value="GFR02122.1"/>
    <property type="molecule type" value="Genomic_DNA"/>
</dbReference>
<reference evidence="2" key="1">
    <citation type="submission" date="2020-07" db="EMBL/GenBank/DDBJ databases">
        <title>Multicomponent nature underlies the extraordinary mechanical properties of spider dragline silk.</title>
        <authorList>
            <person name="Kono N."/>
            <person name="Nakamura H."/>
            <person name="Mori M."/>
            <person name="Yoshida Y."/>
            <person name="Ohtoshi R."/>
            <person name="Malay A.D."/>
            <person name="Moran D.A.P."/>
            <person name="Tomita M."/>
            <person name="Numata K."/>
            <person name="Arakawa K."/>
        </authorList>
    </citation>
    <scope>NUCLEOTIDE SEQUENCE</scope>
</reference>
<dbReference type="InterPro" id="IPR042099">
    <property type="entry name" value="ANL_N_sf"/>
</dbReference>
<organism evidence="2 3">
    <name type="scientific">Trichonephila clavata</name>
    <name type="common">Joro spider</name>
    <name type="synonym">Nephila clavata</name>
    <dbReference type="NCBI Taxonomy" id="2740835"/>
    <lineage>
        <taxon>Eukaryota</taxon>
        <taxon>Metazoa</taxon>
        <taxon>Ecdysozoa</taxon>
        <taxon>Arthropoda</taxon>
        <taxon>Chelicerata</taxon>
        <taxon>Arachnida</taxon>
        <taxon>Araneae</taxon>
        <taxon>Araneomorphae</taxon>
        <taxon>Entelegynae</taxon>
        <taxon>Araneoidea</taxon>
        <taxon>Nephilidae</taxon>
        <taxon>Trichonephila</taxon>
    </lineage>
</organism>
<protein>
    <submittedName>
        <fullName evidence="2">Acetoacetyl-CoA synthetase</fullName>
    </submittedName>
</protein>
<dbReference type="Gene3D" id="3.30.300.30">
    <property type="match status" value="1"/>
</dbReference>
<proteinExistence type="predicted"/>
<comment type="caution">
    <text evidence="2">The sequence shown here is derived from an EMBL/GenBank/DDBJ whole genome shotgun (WGS) entry which is preliminary data.</text>
</comment>
<dbReference type="AlphaFoldDB" id="A0A8X6LB97"/>
<evidence type="ECO:0000313" key="2">
    <source>
        <dbReference type="EMBL" id="GFR02122.1"/>
    </source>
</evidence>
<name>A0A8X6LB97_TRICU</name>
<dbReference type="SUPFAM" id="SSF56801">
    <property type="entry name" value="Acetyl-CoA synthetase-like"/>
    <property type="match status" value="1"/>
</dbReference>
<feature type="domain" description="AMP-dependent synthetase/ligase" evidence="1">
    <location>
        <begin position="13"/>
        <end position="150"/>
    </location>
</feature>
<accession>A0A8X6LB97</accession>
<dbReference type="Pfam" id="PF00501">
    <property type="entry name" value="AMP-binding"/>
    <property type="match status" value="1"/>
</dbReference>
<gene>
    <name evidence="2" type="primary">NCL1_17049</name>
    <name evidence="2" type="ORF">TNCT_312541</name>
</gene>